<proteinExistence type="predicted"/>
<dbReference type="InterPro" id="IPR015421">
    <property type="entry name" value="PyrdxlP-dep_Trfase_major"/>
</dbReference>
<protein>
    <submittedName>
        <fullName evidence="6">Tyrosine decarboxylase</fullName>
    </submittedName>
</protein>
<keyword evidence="3" id="KW-0456">Lyase</keyword>
<organism evidence="6 7">
    <name type="scientific">Candidatus Nitrosymbiomonas proteolyticus</name>
    <dbReference type="NCBI Taxonomy" id="2608984"/>
    <lineage>
        <taxon>Bacteria</taxon>
        <taxon>Bacillati</taxon>
        <taxon>Armatimonadota</taxon>
        <taxon>Armatimonadota incertae sedis</taxon>
        <taxon>Candidatus Nitrosymbiomonas</taxon>
    </lineage>
</organism>
<evidence type="ECO:0000256" key="2">
    <source>
        <dbReference type="ARBA" id="ARBA00022898"/>
    </source>
</evidence>
<dbReference type="Gene3D" id="3.40.640.10">
    <property type="entry name" value="Type I PLP-dependent aspartate aminotransferase-like (Major domain)"/>
    <property type="match status" value="1"/>
</dbReference>
<gene>
    <name evidence="6" type="ORF">NPRO_16630</name>
</gene>
<evidence type="ECO:0000313" key="6">
    <source>
        <dbReference type="EMBL" id="BBO24068.1"/>
    </source>
</evidence>
<dbReference type="InterPro" id="IPR015424">
    <property type="entry name" value="PyrdxlP-dep_Trfase"/>
</dbReference>
<dbReference type="Proteomes" id="UP000662873">
    <property type="component" value="Chromosome"/>
</dbReference>
<evidence type="ECO:0000256" key="1">
    <source>
        <dbReference type="ARBA" id="ARBA00001933"/>
    </source>
</evidence>
<evidence type="ECO:0000313" key="7">
    <source>
        <dbReference type="Proteomes" id="UP000662873"/>
    </source>
</evidence>
<dbReference type="PANTHER" id="PTHR42735:SF4">
    <property type="entry name" value="PYRIDOXAL PHOSPHATE-DEPENDENT DECARBOXYLASE FAMILY PROTEIN"/>
    <property type="match status" value="1"/>
</dbReference>
<dbReference type="InterPro" id="IPR050477">
    <property type="entry name" value="GrpII_AminoAcid_Decarb"/>
</dbReference>
<dbReference type="PANTHER" id="PTHR42735">
    <property type="match status" value="1"/>
</dbReference>
<dbReference type="GO" id="GO:0004058">
    <property type="term" value="F:aromatic-L-amino-acid decarboxylase activity"/>
    <property type="evidence" value="ECO:0007669"/>
    <property type="project" value="UniProtKB-ARBA"/>
</dbReference>
<dbReference type="InterPro" id="IPR002129">
    <property type="entry name" value="PyrdxlP-dep_de-COase"/>
</dbReference>
<dbReference type="Pfam" id="PF00282">
    <property type="entry name" value="Pyridoxal_deC"/>
    <property type="match status" value="1"/>
</dbReference>
<feature type="modified residue" description="N6-(pyridoxal phosphate)lysine" evidence="4">
    <location>
        <position position="410"/>
    </location>
</feature>
<name>A0A809RBQ5_9BACT</name>
<dbReference type="AlphaFoldDB" id="A0A809RBQ5"/>
<feature type="domain" description="L-tyrosine decarboxylase C-terminal" evidence="5">
    <location>
        <begin position="519"/>
        <end position="627"/>
    </location>
</feature>
<keyword evidence="2 4" id="KW-0663">Pyridoxal phosphate</keyword>
<sequence>MSESNPFCAWFAGPKSENGEAFQSTIRRILEDYHYWRRNYFPEDGVVIDSAAKRGHEEFQDAFEDRLMELLALLKGDFPFYSPRYFAHMLSEQTLPSIAGYFAGMLFNPNNVTSEAAPVTTRLELEVAGMIARMLGHGHESWAHLTSGGTVANFEALWVARSVKYLPHATRDMCKKLGVECEWEKRSDKELLRLSPAVALREYERSFESYVAQSKNPREATVSAIEAYLGSPFTVAQAGIGSITQALGSRPVLLAPESQHYCLLKALDLLGLGRNNMVPVAVDSNFRMDVIDLDRKLDEVESRGDHVLAVVCVVGSTEEGAVDPVDQILDLRARREQADQPSFWIHADAAWGGYLRTMVFPQRLGLGDPEVQVKVGEEVRSLRLEFPQVSTCDALERLGECDSIAIDPHKLGYVPYPVGAICYKSDRVKPIARQHAPYLEEAPLSPSSERKSSSIGVYILEGSKPGAAAACAWLSHKCIPLDNQGHGLLMQETVRNACELHTLLERYSELAGPQPTQAVCLCPPGSNIACFAFRGARTPVGLRELNQRNRAIFARLSLPSGPSTKVYEQQYFVSRTHLSSNRYGPASVAQFLKRLEVTQEDYDQNGVFLLRSTLMNPFLTEAKRKGRYFVSEFVSHLYALANEIWGA</sequence>
<dbReference type="GO" id="GO:0030170">
    <property type="term" value="F:pyridoxal phosphate binding"/>
    <property type="evidence" value="ECO:0007669"/>
    <property type="project" value="InterPro"/>
</dbReference>
<dbReference type="Pfam" id="PF21391">
    <property type="entry name" value="tyr_de_CO2_C"/>
    <property type="match status" value="1"/>
</dbReference>
<dbReference type="InterPro" id="IPR049373">
    <property type="entry name" value="TyrDC_C"/>
</dbReference>
<comment type="cofactor">
    <cofactor evidence="1 4">
        <name>pyridoxal 5'-phosphate</name>
        <dbReference type="ChEBI" id="CHEBI:597326"/>
    </cofactor>
</comment>
<evidence type="ECO:0000256" key="4">
    <source>
        <dbReference type="PIRSR" id="PIRSR602129-50"/>
    </source>
</evidence>
<evidence type="ECO:0000259" key="5">
    <source>
        <dbReference type="Pfam" id="PF21391"/>
    </source>
</evidence>
<evidence type="ECO:0000256" key="3">
    <source>
        <dbReference type="ARBA" id="ARBA00023239"/>
    </source>
</evidence>
<dbReference type="KEGG" id="npy:NPRO_16630"/>
<dbReference type="SUPFAM" id="SSF53383">
    <property type="entry name" value="PLP-dependent transferases"/>
    <property type="match status" value="1"/>
</dbReference>
<accession>A0A809RBQ5</accession>
<dbReference type="EMBL" id="AP021858">
    <property type="protein sequence ID" value="BBO24068.1"/>
    <property type="molecule type" value="Genomic_DNA"/>
</dbReference>
<dbReference type="GO" id="GO:0019752">
    <property type="term" value="P:carboxylic acid metabolic process"/>
    <property type="evidence" value="ECO:0007669"/>
    <property type="project" value="InterPro"/>
</dbReference>
<reference evidence="6" key="1">
    <citation type="journal article" name="DNA Res.">
        <title>The physiological potential of anammox bacteria as revealed by their core genome structure.</title>
        <authorList>
            <person name="Okubo T."/>
            <person name="Toyoda A."/>
            <person name="Fukuhara K."/>
            <person name="Uchiyama I."/>
            <person name="Harigaya Y."/>
            <person name="Kuroiwa M."/>
            <person name="Suzuki T."/>
            <person name="Murakami Y."/>
            <person name="Suwa Y."/>
            <person name="Takami H."/>
        </authorList>
    </citation>
    <scope>NUCLEOTIDE SEQUENCE</scope>
    <source>
        <strain evidence="6">317325-2</strain>
    </source>
</reference>